<organism evidence="1 2">
    <name type="scientific">Daucus carota subsp. sativus</name>
    <name type="common">Carrot</name>
    <dbReference type="NCBI Taxonomy" id="79200"/>
    <lineage>
        <taxon>Eukaryota</taxon>
        <taxon>Viridiplantae</taxon>
        <taxon>Streptophyta</taxon>
        <taxon>Embryophyta</taxon>
        <taxon>Tracheophyta</taxon>
        <taxon>Spermatophyta</taxon>
        <taxon>Magnoliopsida</taxon>
        <taxon>eudicotyledons</taxon>
        <taxon>Gunneridae</taxon>
        <taxon>Pentapetalae</taxon>
        <taxon>asterids</taxon>
        <taxon>campanulids</taxon>
        <taxon>Apiales</taxon>
        <taxon>Apiaceae</taxon>
        <taxon>Apioideae</taxon>
        <taxon>Scandiceae</taxon>
        <taxon>Daucinae</taxon>
        <taxon>Daucus</taxon>
        <taxon>Daucus sect. Daucus</taxon>
    </lineage>
</organism>
<keyword evidence="2" id="KW-1185">Reference proteome</keyword>
<gene>
    <name evidence="1" type="ORF">DCAR_0414481</name>
</gene>
<name>A0A175YC35_DAUCS</name>
<dbReference type="Gramene" id="KZM80850">
    <property type="protein sequence ID" value="KZM80850"/>
    <property type="gene ID" value="DCAR_031575"/>
</dbReference>
<reference evidence="1" key="2">
    <citation type="submission" date="2022-03" db="EMBL/GenBank/DDBJ databases">
        <title>Draft title - Genomic analysis of global carrot germplasm unveils the trajectory of domestication and the origin of high carotenoid orange carrot.</title>
        <authorList>
            <person name="Iorizzo M."/>
            <person name="Ellison S."/>
            <person name="Senalik D."/>
            <person name="Macko-Podgorni A."/>
            <person name="Grzebelus D."/>
            <person name="Bostan H."/>
            <person name="Rolling W."/>
            <person name="Curaba J."/>
            <person name="Simon P."/>
        </authorList>
    </citation>
    <scope>NUCLEOTIDE SEQUENCE</scope>
    <source>
        <tissue evidence="1">Leaf</tissue>
    </source>
</reference>
<sequence length="88" mass="10013">METIVNVTNVDERVHMETEDAVTKTTVNTSISEATVVERETTVNEAVVTTGETYIREAVPMEIDTAVIKRLMWKQKLLSTLMYSMKLF</sequence>
<reference evidence="1" key="1">
    <citation type="journal article" date="2016" name="Nat. Genet.">
        <title>A high-quality carrot genome assembly provides new insights into carotenoid accumulation and asterid genome evolution.</title>
        <authorList>
            <person name="Iorizzo M."/>
            <person name="Ellison S."/>
            <person name="Senalik D."/>
            <person name="Zeng P."/>
            <person name="Satapoomin P."/>
            <person name="Huang J."/>
            <person name="Bowman M."/>
            <person name="Iovene M."/>
            <person name="Sanseverino W."/>
            <person name="Cavagnaro P."/>
            <person name="Yildiz M."/>
            <person name="Macko-Podgorni A."/>
            <person name="Moranska E."/>
            <person name="Grzebelus E."/>
            <person name="Grzebelus D."/>
            <person name="Ashrafi H."/>
            <person name="Zheng Z."/>
            <person name="Cheng S."/>
            <person name="Spooner D."/>
            <person name="Van Deynze A."/>
            <person name="Simon P."/>
        </authorList>
    </citation>
    <scope>NUCLEOTIDE SEQUENCE</scope>
    <source>
        <tissue evidence="1">Leaf</tissue>
    </source>
</reference>
<dbReference type="EMBL" id="CP093346">
    <property type="protein sequence ID" value="WOG95177.1"/>
    <property type="molecule type" value="Genomic_DNA"/>
</dbReference>
<accession>A0A175YC35</accession>
<evidence type="ECO:0000313" key="1">
    <source>
        <dbReference type="EMBL" id="WOG95177.1"/>
    </source>
</evidence>
<dbReference type="AlphaFoldDB" id="A0A175YC35"/>
<dbReference type="Proteomes" id="UP000077755">
    <property type="component" value="Chromosome 4"/>
</dbReference>
<protein>
    <submittedName>
        <fullName evidence="1">Uncharacterized protein</fullName>
    </submittedName>
</protein>
<proteinExistence type="predicted"/>
<evidence type="ECO:0000313" key="2">
    <source>
        <dbReference type="Proteomes" id="UP000077755"/>
    </source>
</evidence>